<reference evidence="3" key="1">
    <citation type="submission" date="2023-03" db="EMBL/GenBank/DDBJ databases">
        <title>Massive genome expansion in bonnet fungi (Mycena s.s.) driven by repeated elements and novel gene families across ecological guilds.</title>
        <authorList>
            <consortium name="Lawrence Berkeley National Laboratory"/>
            <person name="Harder C.B."/>
            <person name="Miyauchi S."/>
            <person name="Viragh M."/>
            <person name="Kuo A."/>
            <person name="Thoen E."/>
            <person name="Andreopoulos B."/>
            <person name="Lu D."/>
            <person name="Skrede I."/>
            <person name="Drula E."/>
            <person name="Henrissat B."/>
            <person name="Morin E."/>
            <person name="Kohler A."/>
            <person name="Barry K."/>
            <person name="LaButti K."/>
            <person name="Morin E."/>
            <person name="Salamov A."/>
            <person name="Lipzen A."/>
            <person name="Mereny Z."/>
            <person name="Hegedus B."/>
            <person name="Baldrian P."/>
            <person name="Stursova M."/>
            <person name="Weitz H."/>
            <person name="Taylor A."/>
            <person name="Grigoriev I.V."/>
            <person name="Nagy L.G."/>
            <person name="Martin F."/>
            <person name="Kauserud H."/>
        </authorList>
    </citation>
    <scope>NUCLEOTIDE SEQUENCE</scope>
    <source>
        <strain evidence="3">CBHHK182m</strain>
    </source>
</reference>
<evidence type="ECO:0000259" key="2">
    <source>
        <dbReference type="Pfam" id="PF14021"/>
    </source>
</evidence>
<dbReference type="PANTHER" id="PTHR42059">
    <property type="entry name" value="TNT DOMAIN-CONTAINING PROTEIN"/>
    <property type="match status" value="1"/>
</dbReference>
<dbReference type="Pfam" id="PF14021">
    <property type="entry name" value="TNT"/>
    <property type="match status" value="1"/>
</dbReference>
<comment type="caution">
    <text evidence="3">The sequence shown here is derived from an EMBL/GenBank/DDBJ whole genome shotgun (WGS) entry which is preliminary data.</text>
</comment>
<proteinExistence type="predicted"/>
<evidence type="ECO:0000313" key="4">
    <source>
        <dbReference type="Proteomes" id="UP001215598"/>
    </source>
</evidence>
<keyword evidence="1" id="KW-0732">Signal</keyword>
<dbReference type="InterPro" id="IPR053024">
    <property type="entry name" value="Fungal_surface_NADase"/>
</dbReference>
<feature type="chain" id="PRO_5042265113" description="TNT domain-containing protein" evidence="1">
    <location>
        <begin position="22"/>
        <end position="203"/>
    </location>
</feature>
<gene>
    <name evidence="3" type="ORF">B0H16DRAFT_1713106</name>
</gene>
<dbReference type="AlphaFoldDB" id="A0AAD7K4E9"/>
<organism evidence="3 4">
    <name type="scientific">Mycena metata</name>
    <dbReference type="NCBI Taxonomy" id="1033252"/>
    <lineage>
        <taxon>Eukaryota</taxon>
        <taxon>Fungi</taxon>
        <taxon>Dikarya</taxon>
        <taxon>Basidiomycota</taxon>
        <taxon>Agaricomycotina</taxon>
        <taxon>Agaricomycetes</taxon>
        <taxon>Agaricomycetidae</taxon>
        <taxon>Agaricales</taxon>
        <taxon>Marasmiineae</taxon>
        <taxon>Mycenaceae</taxon>
        <taxon>Mycena</taxon>
    </lineage>
</organism>
<dbReference type="Proteomes" id="UP001215598">
    <property type="component" value="Unassembled WGS sequence"/>
</dbReference>
<dbReference type="EMBL" id="JARKIB010000010">
    <property type="protein sequence ID" value="KAJ7775520.1"/>
    <property type="molecule type" value="Genomic_DNA"/>
</dbReference>
<dbReference type="InterPro" id="IPR025331">
    <property type="entry name" value="TNT"/>
</dbReference>
<protein>
    <recommendedName>
        <fullName evidence="2">TNT domain-containing protein</fullName>
    </recommendedName>
</protein>
<evidence type="ECO:0000256" key="1">
    <source>
        <dbReference type="SAM" id="SignalP"/>
    </source>
</evidence>
<sequence>MRLPLAFLETVFAVVTIGIRGTVELPPAGCDCRGTNPTDPTFLCGDRRLGPASLPTTSGLGSLLHRYDRLGGLCPDEFLAKWTLNGTIQYPPFDGFQLSTGGTPIEGNGTLSRGMLLDRFGKPNGKFLAPVDTPFGQRSLPPSSLETSTNYHVYRVETDTITVLTGTIAPWFGQPGQGTQYELPPGTTVQSLLDARFLTEVSQ</sequence>
<accession>A0AAD7K4E9</accession>
<feature type="signal peptide" evidence="1">
    <location>
        <begin position="1"/>
        <end position="21"/>
    </location>
</feature>
<dbReference type="GO" id="GO:0050135">
    <property type="term" value="F:NADP+ nucleosidase activity"/>
    <property type="evidence" value="ECO:0007669"/>
    <property type="project" value="InterPro"/>
</dbReference>
<evidence type="ECO:0000313" key="3">
    <source>
        <dbReference type="EMBL" id="KAJ7775520.1"/>
    </source>
</evidence>
<feature type="domain" description="TNT" evidence="2">
    <location>
        <begin position="110"/>
        <end position="201"/>
    </location>
</feature>
<dbReference type="PANTHER" id="PTHR42059:SF1">
    <property type="entry name" value="TNT DOMAIN-CONTAINING PROTEIN"/>
    <property type="match status" value="1"/>
</dbReference>
<name>A0AAD7K4E9_9AGAR</name>
<keyword evidence="4" id="KW-1185">Reference proteome</keyword>